<name>A0A7X2ZAS3_9BACL</name>
<dbReference type="AlphaFoldDB" id="A0A7X2ZAS3"/>
<keyword evidence="2" id="KW-1185">Reference proteome</keyword>
<dbReference type="EMBL" id="WNZX01000009">
    <property type="protein sequence ID" value="MUG71488.1"/>
    <property type="molecule type" value="Genomic_DNA"/>
</dbReference>
<comment type="caution">
    <text evidence="1">The sequence shown here is derived from an EMBL/GenBank/DDBJ whole genome shotgun (WGS) entry which is preliminary data.</text>
</comment>
<protein>
    <submittedName>
        <fullName evidence="1">Uncharacterized protein</fullName>
    </submittedName>
</protein>
<proteinExistence type="predicted"/>
<sequence length="122" mass="14039">MLDVKNAECKRVLERSDRLCADVEVSVEGEKSTYVALFSDSKDNDFDMVMLLKKDADSDIDWYDNDLHAAYVDVTESLFQDKHGETHWGARETFKEQVLSFGTVRADVRRMLEEAKKLKVEA</sequence>
<evidence type="ECO:0000313" key="1">
    <source>
        <dbReference type="EMBL" id="MUG71488.1"/>
    </source>
</evidence>
<accession>A0A7X2ZAS3</accession>
<dbReference type="Proteomes" id="UP000450917">
    <property type="component" value="Unassembled WGS sequence"/>
</dbReference>
<reference evidence="1 2" key="1">
    <citation type="submission" date="2019-11" db="EMBL/GenBank/DDBJ databases">
        <title>Draft genome sequences of five Paenibacillus species of dairy origin.</title>
        <authorList>
            <person name="Olajide A.M."/>
            <person name="Chen S."/>
            <person name="Lapointe G."/>
        </authorList>
    </citation>
    <scope>NUCLEOTIDE SEQUENCE [LARGE SCALE GENOMIC DNA]</scope>
    <source>
        <strain evidence="1 2">2CS3</strain>
    </source>
</reference>
<organism evidence="1 2">
    <name type="scientific">Paenibacillus validus</name>
    <dbReference type="NCBI Taxonomy" id="44253"/>
    <lineage>
        <taxon>Bacteria</taxon>
        <taxon>Bacillati</taxon>
        <taxon>Bacillota</taxon>
        <taxon>Bacilli</taxon>
        <taxon>Bacillales</taxon>
        <taxon>Paenibacillaceae</taxon>
        <taxon>Paenibacillus</taxon>
    </lineage>
</organism>
<gene>
    <name evidence="1" type="ORF">GNP93_12495</name>
</gene>
<evidence type="ECO:0000313" key="2">
    <source>
        <dbReference type="Proteomes" id="UP000450917"/>
    </source>
</evidence>